<comment type="caution">
    <text evidence="1">The sequence shown here is derived from an EMBL/GenBank/DDBJ whole genome shotgun (WGS) entry which is preliminary data.</text>
</comment>
<dbReference type="RefSeq" id="WP_185358362.1">
    <property type="nucleotide sequence ID" value="NZ_JAARNB010000002.1"/>
</dbReference>
<accession>A0A7X0TPX1</accession>
<dbReference type="AlphaFoldDB" id="A0A7X0TPX1"/>
<reference evidence="1 2" key="1">
    <citation type="submission" date="2020-03" db="EMBL/GenBank/DDBJ databases">
        <title>Soil Listeria distribution.</title>
        <authorList>
            <person name="Liao J."/>
            <person name="Wiedmann M."/>
        </authorList>
    </citation>
    <scope>NUCLEOTIDE SEQUENCE [LARGE SCALE GENOMIC DNA]</scope>
    <source>
        <strain evidence="1 2">FSL L7-1833</strain>
    </source>
</reference>
<evidence type="ECO:0000313" key="2">
    <source>
        <dbReference type="Proteomes" id="UP000532866"/>
    </source>
</evidence>
<dbReference type="Proteomes" id="UP000532866">
    <property type="component" value="Unassembled WGS sequence"/>
</dbReference>
<proteinExistence type="predicted"/>
<name>A0A7X0TPX1_9LIST</name>
<dbReference type="EMBL" id="JAAROL010000003">
    <property type="protein sequence ID" value="MBC1332165.1"/>
    <property type="molecule type" value="Genomic_DNA"/>
</dbReference>
<evidence type="ECO:0000313" key="1">
    <source>
        <dbReference type="EMBL" id="MBC1332165.1"/>
    </source>
</evidence>
<organism evidence="1 2">
    <name type="scientific">Listeria booriae</name>
    <dbReference type="NCBI Taxonomy" id="1552123"/>
    <lineage>
        <taxon>Bacteria</taxon>
        <taxon>Bacillati</taxon>
        <taxon>Bacillota</taxon>
        <taxon>Bacilli</taxon>
        <taxon>Bacillales</taxon>
        <taxon>Listeriaceae</taxon>
        <taxon>Listeria</taxon>
    </lineage>
</organism>
<sequence length="213" mass="25226">MIVKCVSNEKNRYITTGKRYSVISGGYEFINSERVFDSYRIMDDMGTLSIYKATNFTIISDCLNDYEISQNDNIDDFVHKGVSYVTFYEDYYNDIIDAKVRLESVQIEIYRCECSKDELIIFLCSDIYSNENYILLKALSEQLNEFDIEALISYFNSEFLSQNVDFAEEFLHLLSKYKNENVYQYFLDYFSAHVGENQNINQIISTYFDEYYL</sequence>
<gene>
    <name evidence="1" type="ORF">HB759_09500</name>
</gene>
<protein>
    <submittedName>
        <fullName evidence="1">Uncharacterized protein</fullName>
    </submittedName>
</protein>